<dbReference type="InterPro" id="IPR007138">
    <property type="entry name" value="ABM_dom"/>
</dbReference>
<protein>
    <recommendedName>
        <fullName evidence="1">ABM domain-containing protein</fullName>
    </recommendedName>
</protein>
<sequence length="103" mass="12016">MNTNESLLLNVTYTTKPGKRTAFLKALTQLEVVKKSKQEPGNLKYDYFYPVDSEDQLFLVEIWEDDGALALHAQTEHYQQLQSIKGDYLINASIERFYLRHCQ</sequence>
<dbReference type="Gene3D" id="3.30.70.100">
    <property type="match status" value="1"/>
</dbReference>
<accession>A0ABR6Z0E1</accession>
<comment type="caution">
    <text evidence="2">The sequence shown here is derived from an EMBL/GenBank/DDBJ whole genome shotgun (WGS) entry which is preliminary data.</text>
</comment>
<dbReference type="PROSITE" id="PS51725">
    <property type="entry name" value="ABM"/>
    <property type="match status" value="1"/>
</dbReference>
<feature type="domain" description="ABM" evidence="1">
    <location>
        <begin position="7"/>
        <end position="97"/>
    </location>
</feature>
<gene>
    <name evidence="2" type="ORF">GH811_14940</name>
</gene>
<name>A0ABR6Z0E1_9FIRM</name>
<evidence type="ECO:0000313" key="2">
    <source>
        <dbReference type="EMBL" id="MBC3900910.1"/>
    </source>
</evidence>
<dbReference type="SUPFAM" id="SSF54909">
    <property type="entry name" value="Dimeric alpha+beta barrel"/>
    <property type="match status" value="1"/>
</dbReference>
<evidence type="ECO:0000259" key="1">
    <source>
        <dbReference type="PROSITE" id="PS51725"/>
    </source>
</evidence>
<dbReference type="RefSeq" id="WP_186895039.1">
    <property type="nucleotide sequence ID" value="NZ_WJBE01000017.1"/>
</dbReference>
<evidence type="ECO:0000313" key="3">
    <source>
        <dbReference type="Proteomes" id="UP000622405"/>
    </source>
</evidence>
<dbReference type="InterPro" id="IPR050744">
    <property type="entry name" value="AI-2_Isomerase_LsrG"/>
</dbReference>
<dbReference type="Pfam" id="PF03992">
    <property type="entry name" value="ABM"/>
    <property type="match status" value="1"/>
</dbReference>
<dbReference type="Proteomes" id="UP000622405">
    <property type="component" value="Unassembled WGS sequence"/>
</dbReference>
<organism evidence="2 3">
    <name type="scientific">Acetobacterium malicum</name>
    <dbReference type="NCBI Taxonomy" id="52692"/>
    <lineage>
        <taxon>Bacteria</taxon>
        <taxon>Bacillati</taxon>
        <taxon>Bacillota</taxon>
        <taxon>Clostridia</taxon>
        <taxon>Eubacteriales</taxon>
        <taxon>Eubacteriaceae</taxon>
        <taxon>Acetobacterium</taxon>
    </lineage>
</organism>
<dbReference type="EMBL" id="WJBE01000017">
    <property type="protein sequence ID" value="MBC3900910.1"/>
    <property type="molecule type" value="Genomic_DNA"/>
</dbReference>
<dbReference type="InterPro" id="IPR011008">
    <property type="entry name" value="Dimeric_a/b-barrel"/>
</dbReference>
<dbReference type="PANTHER" id="PTHR33336">
    <property type="entry name" value="QUINOL MONOOXYGENASE YGIN-RELATED"/>
    <property type="match status" value="1"/>
</dbReference>
<proteinExistence type="predicted"/>
<reference evidence="2 3" key="1">
    <citation type="journal article" date="2020" name="mSystems">
        <title>Defining Genomic and Predicted Metabolic Features of the Acetobacterium Genus.</title>
        <authorList>
            <person name="Ross D.E."/>
            <person name="Marshall C.W."/>
            <person name="Gulliver D."/>
            <person name="May H.D."/>
            <person name="Norman R.S."/>
        </authorList>
    </citation>
    <scope>NUCLEOTIDE SEQUENCE [LARGE SCALE GENOMIC DNA]</scope>
    <source>
        <strain evidence="2 3">DSM 4132</strain>
    </source>
</reference>
<dbReference type="PANTHER" id="PTHR33336:SF15">
    <property type="entry name" value="ABM DOMAIN-CONTAINING PROTEIN"/>
    <property type="match status" value="1"/>
</dbReference>
<keyword evidence="3" id="KW-1185">Reference proteome</keyword>